<feature type="region of interest" description="Disordered" evidence="1">
    <location>
        <begin position="187"/>
        <end position="243"/>
    </location>
</feature>
<feature type="compositionally biased region" description="Polar residues" evidence="1">
    <location>
        <begin position="143"/>
        <end position="167"/>
    </location>
</feature>
<gene>
    <name evidence="2" type="ORF">WJX73_009117</name>
</gene>
<feature type="region of interest" description="Disordered" evidence="1">
    <location>
        <begin position="29"/>
        <end position="51"/>
    </location>
</feature>
<name>A0AAW1PZ62_9CHLO</name>
<evidence type="ECO:0000313" key="3">
    <source>
        <dbReference type="Proteomes" id="UP001465755"/>
    </source>
</evidence>
<feature type="compositionally biased region" description="Low complexity" evidence="1">
    <location>
        <begin position="213"/>
        <end position="231"/>
    </location>
</feature>
<dbReference type="Proteomes" id="UP001465755">
    <property type="component" value="Unassembled WGS sequence"/>
</dbReference>
<accession>A0AAW1PZ62</accession>
<keyword evidence="3" id="KW-1185">Reference proteome</keyword>
<organism evidence="2 3">
    <name type="scientific">Symbiochloris irregularis</name>
    <dbReference type="NCBI Taxonomy" id="706552"/>
    <lineage>
        <taxon>Eukaryota</taxon>
        <taxon>Viridiplantae</taxon>
        <taxon>Chlorophyta</taxon>
        <taxon>core chlorophytes</taxon>
        <taxon>Trebouxiophyceae</taxon>
        <taxon>Trebouxiales</taxon>
        <taxon>Trebouxiaceae</taxon>
        <taxon>Symbiochloris</taxon>
    </lineage>
</organism>
<comment type="caution">
    <text evidence="2">The sequence shown here is derived from an EMBL/GenBank/DDBJ whole genome shotgun (WGS) entry which is preliminary data.</text>
</comment>
<feature type="compositionally biased region" description="Polar residues" evidence="1">
    <location>
        <begin position="87"/>
        <end position="98"/>
    </location>
</feature>
<proteinExistence type="predicted"/>
<protein>
    <submittedName>
        <fullName evidence="2">Uncharacterized protein</fullName>
    </submittedName>
</protein>
<dbReference type="AlphaFoldDB" id="A0AAW1PZ62"/>
<reference evidence="2 3" key="1">
    <citation type="journal article" date="2024" name="Nat. Commun.">
        <title>Phylogenomics reveals the evolutionary origins of lichenization in chlorophyte algae.</title>
        <authorList>
            <person name="Puginier C."/>
            <person name="Libourel C."/>
            <person name="Otte J."/>
            <person name="Skaloud P."/>
            <person name="Haon M."/>
            <person name="Grisel S."/>
            <person name="Petersen M."/>
            <person name="Berrin J.G."/>
            <person name="Delaux P.M."/>
            <person name="Dal Grande F."/>
            <person name="Keller J."/>
        </authorList>
    </citation>
    <scope>NUCLEOTIDE SEQUENCE [LARGE SCALE GENOMIC DNA]</scope>
    <source>
        <strain evidence="2 3">SAG 2036</strain>
    </source>
</reference>
<dbReference type="EMBL" id="JALJOQ010000005">
    <property type="protein sequence ID" value="KAK9813439.1"/>
    <property type="molecule type" value="Genomic_DNA"/>
</dbReference>
<evidence type="ECO:0000256" key="1">
    <source>
        <dbReference type="SAM" id="MobiDB-lite"/>
    </source>
</evidence>
<evidence type="ECO:0000313" key="2">
    <source>
        <dbReference type="EMBL" id="KAK9813439.1"/>
    </source>
</evidence>
<sequence length="332" mass="34667">MRTKQKQCVVTAVVVLAIGGAWMGWRHFTQKGKRKPAPAQDHRPAQLGAETSATSIEQIGAVATTARTPPRLTLTVPTLDTDGLMSSCPTSPVQTTPPAVNKPSPHDKISPGSCASPSISPYAPATTPSSANDGPQLAAHVAATSSTRVSPAAATTSSPGFETGQNTTSIATPVTATCAASPLQLNSNQSVAPCSGPAMTTTETAERREERGATAAASTPSTTDQPSPSATENKTEAVSAPRASAPKAYSAWWEGKGRPEPLVVFLNDMWGNDLSSSQQLDRLSGLQTRPHTLEAHTLDRQLTTAAMKPRRCVPTTPHPVISPSWRASPIWA</sequence>
<feature type="region of interest" description="Disordered" evidence="1">
    <location>
        <begin position="82"/>
        <end position="167"/>
    </location>
</feature>